<gene>
    <name evidence="1" type="ORF">APLA_LOCUS1897</name>
</gene>
<dbReference type="Proteomes" id="UP000494256">
    <property type="component" value="Unassembled WGS sequence"/>
</dbReference>
<proteinExistence type="predicted"/>
<evidence type="ECO:0000313" key="2">
    <source>
        <dbReference type="Proteomes" id="UP000494256"/>
    </source>
</evidence>
<dbReference type="OrthoDB" id="377733at2759"/>
<name>A0A8S0YXX2_ARCPL</name>
<organism evidence="1 2">
    <name type="scientific">Arctia plantaginis</name>
    <name type="common">Wood tiger moth</name>
    <name type="synonym">Phalaena plantaginis</name>
    <dbReference type="NCBI Taxonomy" id="874455"/>
    <lineage>
        <taxon>Eukaryota</taxon>
        <taxon>Metazoa</taxon>
        <taxon>Ecdysozoa</taxon>
        <taxon>Arthropoda</taxon>
        <taxon>Hexapoda</taxon>
        <taxon>Insecta</taxon>
        <taxon>Pterygota</taxon>
        <taxon>Neoptera</taxon>
        <taxon>Endopterygota</taxon>
        <taxon>Lepidoptera</taxon>
        <taxon>Glossata</taxon>
        <taxon>Ditrysia</taxon>
        <taxon>Noctuoidea</taxon>
        <taxon>Erebidae</taxon>
        <taxon>Arctiinae</taxon>
        <taxon>Arctia</taxon>
    </lineage>
</organism>
<evidence type="ECO:0000313" key="1">
    <source>
        <dbReference type="EMBL" id="CAB3224343.1"/>
    </source>
</evidence>
<dbReference type="EMBL" id="CADEBD010000171">
    <property type="protein sequence ID" value="CAB3224343.1"/>
    <property type="molecule type" value="Genomic_DNA"/>
</dbReference>
<comment type="caution">
    <text evidence="1">The sequence shown here is derived from an EMBL/GenBank/DDBJ whole genome shotgun (WGS) entry which is preliminary data.</text>
</comment>
<reference evidence="1 2" key="1">
    <citation type="submission" date="2020-04" db="EMBL/GenBank/DDBJ databases">
        <authorList>
            <person name="Wallbank WR R."/>
            <person name="Pardo Diaz C."/>
            <person name="Kozak K."/>
            <person name="Martin S."/>
            <person name="Jiggins C."/>
            <person name="Moest M."/>
            <person name="Warren A I."/>
            <person name="Byers J.R.P. K."/>
            <person name="Montejo-Kovacevich G."/>
            <person name="Yen C E."/>
        </authorList>
    </citation>
    <scope>NUCLEOTIDE SEQUENCE [LARGE SCALE GENOMIC DNA]</scope>
</reference>
<dbReference type="AlphaFoldDB" id="A0A8S0YXX2"/>
<protein>
    <submittedName>
        <fullName evidence="1">Uncharacterized protein</fullName>
    </submittedName>
</protein>
<accession>A0A8S0YXX2</accession>
<sequence length="101" mass="11381">MQIYNGIDRDYRDTFRHHFYYSPACPYNTVHVSKATDLCSSDGSTVGAYCAIVSTGFIAYASTGVGSTTIHFDNNSMSIDVTWYRHSHPPLLAESAHRYYK</sequence>